<evidence type="ECO:0000313" key="4">
    <source>
        <dbReference type="Proteomes" id="UP000547510"/>
    </source>
</evidence>
<proteinExistence type="predicted"/>
<reference evidence="3 4" key="1">
    <citation type="submission" date="2020-08" db="EMBL/GenBank/DDBJ databases">
        <title>Genomic Encyclopedia of Type Strains, Phase III (KMG-III): the genomes of soil and plant-associated and newly described type strains.</title>
        <authorList>
            <person name="Whitman W."/>
        </authorList>
    </citation>
    <scope>NUCLEOTIDE SEQUENCE [LARGE SCALE GENOMIC DNA]</scope>
    <source>
        <strain evidence="3 4">CECT 8640</strain>
    </source>
</reference>
<name>A0A841CPJ3_9PSEU</name>
<dbReference type="GO" id="GO:0007165">
    <property type="term" value="P:signal transduction"/>
    <property type="evidence" value="ECO:0007669"/>
    <property type="project" value="InterPro"/>
</dbReference>
<protein>
    <submittedName>
        <fullName evidence="3">Tetratricopeptide (TPR) repeat protein</fullName>
    </submittedName>
</protein>
<organism evidence="3 4">
    <name type="scientific">Saccharothrix tamanrassetensis</name>
    <dbReference type="NCBI Taxonomy" id="1051531"/>
    <lineage>
        <taxon>Bacteria</taxon>
        <taxon>Bacillati</taxon>
        <taxon>Actinomycetota</taxon>
        <taxon>Actinomycetes</taxon>
        <taxon>Pseudonocardiales</taxon>
        <taxon>Pseudonocardiaceae</taxon>
        <taxon>Saccharothrix</taxon>
    </lineage>
</organism>
<dbReference type="PROSITE" id="PS50104">
    <property type="entry name" value="TIR"/>
    <property type="match status" value="1"/>
</dbReference>
<dbReference type="InterPro" id="IPR027417">
    <property type="entry name" value="P-loop_NTPase"/>
</dbReference>
<dbReference type="InterPro" id="IPR019734">
    <property type="entry name" value="TPR_rpt"/>
</dbReference>
<dbReference type="InterPro" id="IPR035897">
    <property type="entry name" value="Toll_tir_struct_dom_sf"/>
</dbReference>
<dbReference type="Proteomes" id="UP000547510">
    <property type="component" value="Unassembled WGS sequence"/>
</dbReference>
<dbReference type="Pfam" id="PF13676">
    <property type="entry name" value="TIR_2"/>
    <property type="match status" value="1"/>
</dbReference>
<comment type="caution">
    <text evidence="3">The sequence shown here is derived from an EMBL/GenBank/DDBJ whole genome shotgun (WGS) entry which is preliminary data.</text>
</comment>
<dbReference type="SUPFAM" id="SSF52540">
    <property type="entry name" value="P-loop containing nucleoside triphosphate hydrolases"/>
    <property type="match status" value="1"/>
</dbReference>
<accession>A0A841CPJ3</accession>
<gene>
    <name evidence="3" type="ORF">FHS29_006212</name>
</gene>
<evidence type="ECO:0000259" key="2">
    <source>
        <dbReference type="PROSITE" id="PS50104"/>
    </source>
</evidence>
<dbReference type="InterPro" id="IPR000157">
    <property type="entry name" value="TIR_dom"/>
</dbReference>
<dbReference type="PANTHER" id="PTHR47691:SF3">
    <property type="entry name" value="HTH-TYPE TRANSCRIPTIONAL REGULATOR RV0890C-RELATED"/>
    <property type="match status" value="1"/>
</dbReference>
<dbReference type="InterPro" id="IPR024983">
    <property type="entry name" value="CHAT_dom"/>
</dbReference>
<dbReference type="SMART" id="SM00028">
    <property type="entry name" value="TPR"/>
    <property type="match status" value="7"/>
</dbReference>
<sequence>MDSPLFLSYRNADVDFAEHLARGLEAAGEKVFLYDWDVHAGESRTHRIDQAIRGSETAIVVVGHPRPGEVGVTDEYAALAVRAADGRLRRLVPVLRDDEVVLPPLLDAWKAHSFAGVVGDRTFAALVDALVAELRSERPNRPAGLDLVVPRDRARTPDTPLWTTLRVTAAETALVTEVAPDVSARHRGVTARLEHRLWQADRTRAAAGRTYRSGRPTGQGDEDLERTSREVGEALAEAFLPEPVAVALARRLAGSAVSGRAAHLALEISPDLADLPWETLVLDDGPLVLRPGVRVFRHAPGLGPTAQPAVPGPLRILAVVASPDDADAELLDYEHELAQILDQVERARREDAHVRILNWGSVDAIRQALTEEPFHVLHVSCHARPGVLVLETPDGRVDEVTARRFTDELRAPGRPVPFVVLAGCSTAQAAADLPALARGLIDCGVPAVLAMNSEVTDEYATEFLSRAYRDLASQEHPEPLVAVSEVRRLLASEHRSTPERNTGEWATPVLYQRVRQHRLFDGDHREEVVRTPRKALAKGIANLAIGDFVGRRADLRRLLRELRQTRGVLVHGMGGVGKSSLAAELVHLLGLEERLVVVTRHGVSAVDDVLDRLHRELRRHFGRGRAPADLDDLRDRSLPWPERLEILDEDVLPLVKARVVLFLDDPLGDPLEDPAAPPERPPDLDDFLAAWLRLGRNASLVVTSRMPFVRDPRRLAAHHLGPLSAAETRKLIFRLPALDALPAGARLRAYHAIGGHPRALEYLDAVLRGGQRRKAPRGSGDHFAEVAERLEKALRRAGVADVDAWWPTAGRDLDRALAETTAIASADVLLDDLYAALTRSFPLAAELLDAASVFRRPVEREALGWVVAPEREVDPDRRERLAGIYRALLEAERRGTARSRAGLPLSHQVHAQVNRDLAAAVVPPERPGLAAARDRLTELTLLTPVDEGCVVHRWTAGALAARTDREVLRAAHRRAAEYHRWRADLWRAELPVRLAELEEARHHSWQAKEPDQALTVTAELCTVLDRAGALDAEWSLCAETLDRTGPDDPRNRVFHHRRSVIALRRGRFDLAEAEQLRAQEIATAVGDLVAVAVGLQQLGAIAQARGDSAAAEAHYRSAITVTADRRIAERFDARVVLAGCYERLGALAAARGDGDTTHRMSEGVCDVAAEIGDEVDSMTIHRDLAVLARACGDHAAAERHELRAQEVSAANVDVRRLIATAMLQLAAVHVVDRMFAEAGECLETALDLAFEVRDVHLQARCLRLEGDVQFNLKRFDEARATYQLLVERTAELEDRRGEAVAHQQLGLVWGALGELDAAREALRTAEAKDPLLVDTCRLTLGVVLADAGHVDEAVAVLRAGLREGTAELAIGFICRLGLLRLRGDDLAGAGELFAEGLRRAEEAGSGRDAAICLLAQGLIARAEDRSDDARGLYAAALDAAAAAPRVLAECLIRLGDLALEEGAVDAALEANDECVQALEWIVAPELRAEVLRQRGRCCAEWERYADAVGLLRAAAEAFAGLDRADDVLYCLVTLCWVAGRAGDGPAAADAAARLGRMVTGLRRSPAVVVAHLVAGDGALARGDLDQALDHYEQARVMALPAGVGSLLVDCAFRLAAHARLAEDDAKAEQRLQAGLAIARHRRDRVAETHVHRELGLVTGRRAAFGESAGIAYELGERALYEAAMALLEPPADEDLLRRRLAAASDELASLLWLRRRRALDGEAAFGDRLVARVGPSIDEVVRGLVALPSGLAAVSAVVNPSVG</sequence>
<dbReference type="SUPFAM" id="SSF52200">
    <property type="entry name" value="Toll/Interleukin receptor TIR domain"/>
    <property type="match status" value="1"/>
</dbReference>
<dbReference type="InterPro" id="IPR011990">
    <property type="entry name" value="TPR-like_helical_dom_sf"/>
</dbReference>
<dbReference type="Pfam" id="PF12770">
    <property type="entry name" value="CHAT"/>
    <property type="match status" value="1"/>
</dbReference>
<dbReference type="EMBL" id="JACHJN010000011">
    <property type="protein sequence ID" value="MBB5959591.1"/>
    <property type="molecule type" value="Genomic_DNA"/>
</dbReference>
<evidence type="ECO:0000313" key="3">
    <source>
        <dbReference type="EMBL" id="MBB5959591.1"/>
    </source>
</evidence>
<dbReference type="Gene3D" id="1.25.40.10">
    <property type="entry name" value="Tetratricopeptide repeat domain"/>
    <property type="match status" value="3"/>
</dbReference>
<feature type="region of interest" description="Disordered" evidence="1">
    <location>
        <begin position="205"/>
        <end position="227"/>
    </location>
</feature>
<keyword evidence="4" id="KW-1185">Reference proteome</keyword>
<dbReference type="Gene3D" id="3.40.50.10140">
    <property type="entry name" value="Toll/interleukin-1 receptor homology (TIR) domain"/>
    <property type="match status" value="1"/>
</dbReference>
<dbReference type="RefSeq" id="WP_184696604.1">
    <property type="nucleotide sequence ID" value="NZ_JACHJN010000011.1"/>
</dbReference>
<dbReference type="PANTHER" id="PTHR47691">
    <property type="entry name" value="REGULATOR-RELATED"/>
    <property type="match status" value="1"/>
</dbReference>
<evidence type="ECO:0000256" key="1">
    <source>
        <dbReference type="SAM" id="MobiDB-lite"/>
    </source>
</evidence>
<feature type="domain" description="TIR" evidence="2">
    <location>
        <begin position="1"/>
        <end position="118"/>
    </location>
</feature>
<dbReference type="Gene3D" id="3.40.50.300">
    <property type="entry name" value="P-loop containing nucleotide triphosphate hydrolases"/>
    <property type="match status" value="1"/>
</dbReference>
<dbReference type="SUPFAM" id="SSF48452">
    <property type="entry name" value="TPR-like"/>
    <property type="match status" value="3"/>
</dbReference>